<comment type="caution">
    <text evidence="1">The sequence shown here is derived from an EMBL/GenBank/DDBJ whole genome shotgun (WGS) entry which is preliminary data.</text>
</comment>
<protein>
    <submittedName>
        <fullName evidence="2">Hypothetical_protein</fullName>
    </submittedName>
</protein>
<gene>
    <name evidence="1" type="ORF">HINF_LOCUS4481</name>
    <name evidence="2" type="ORF">HINF_LOCUS70532</name>
</gene>
<reference evidence="1" key="1">
    <citation type="submission" date="2023-06" db="EMBL/GenBank/DDBJ databases">
        <authorList>
            <person name="Kurt Z."/>
        </authorList>
    </citation>
    <scope>NUCLEOTIDE SEQUENCE</scope>
</reference>
<dbReference type="EMBL" id="CATOUU010000112">
    <property type="protein sequence ID" value="CAI9916836.1"/>
    <property type="molecule type" value="Genomic_DNA"/>
</dbReference>
<reference evidence="2 3" key="2">
    <citation type="submission" date="2024-07" db="EMBL/GenBank/DDBJ databases">
        <authorList>
            <person name="Akdeniz Z."/>
        </authorList>
    </citation>
    <scope>NUCLEOTIDE SEQUENCE [LARGE SCALE GENOMIC DNA]</scope>
</reference>
<dbReference type="Proteomes" id="UP001642409">
    <property type="component" value="Unassembled WGS sequence"/>
</dbReference>
<keyword evidence="3" id="KW-1185">Reference proteome</keyword>
<dbReference type="EMBL" id="CAXDID020000530">
    <property type="protein sequence ID" value="CAL6100388.1"/>
    <property type="molecule type" value="Genomic_DNA"/>
</dbReference>
<organism evidence="1">
    <name type="scientific">Hexamita inflata</name>
    <dbReference type="NCBI Taxonomy" id="28002"/>
    <lineage>
        <taxon>Eukaryota</taxon>
        <taxon>Metamonada</taxon>
        <taxon>Diplomonadida</taxon>
        <taxon>Hexamitidae</taxon>
        <taxon>Hexamitinae</taxon>
        <taxon>Hexamita</taxon>
    </lineage>
</organism>
<name>A0AA86NCQ0_9EUKA</name>
<proteinExistence type="predicted"/>
<evidence type="ECO:0000313" key="3">
    <source>
        <dbReference type="Proteomes" id="UP001642409"/>
    </source>
</evidence>
<dbReference type="AlphaFoldDB" id="A0AA86NCQ0"/>
<evidence type="ECO:0000313" key="2">
    <source>
        <dbReference type="EMBL" id="CAL6100388.1"/>
    </source>
</evidence>
<evidence type="ECO:0000313" key="1">
    <source>
        <dbReference type="EMBL" id="CAI9916836.1"/>
    </source>
</evidence>
<accession>A0AA86NCQ0</accession>
<sequence length="562" mass="65785">MNIRDTYDSTSLSDLNGKLTINGPPHFRSGDYTSLLSVRVVEDIFVAVGVLYIRDGTTNDMIKQRDYNHKQFNNMDEFVIDFNEYFIDEAVMSIEGNSFRIQFKPGYEQSYIDYTGNLQRFLGKSTGQQIILNGSITIDNDDQTKQIVVNYVNETFETTQLFIKDFVKKTGNKVYLFQDTVTQQLIYKYNDSTYSKLQVTYQGNLNKYFNNQQCVYTDDLLKTLGELKNDQSFFIKTAISIYNDTGTQYKSQIPLNYIRYLYKQTFIDQFNKIEGVVNIQYNTTTNKYEYVTTEENSQYTNLDIRYGNTTIQYTTQKPVNVIYNNEMLESSTLNIKYIQLKCNKLECNIASYTIDPVTNQQTLQFGSNVLQVLCPNQMSYQSKNMDLHIKLMESMPLDFYIQDQDDKDLNVQYILQMRFYKQESFQQQSDSGVTAIHQKRQVFVYLTGGIRQFRLNRVYNQIALCQAYGSIGLQPSTHTTYIISYVYKLNVNDYNFDILHAYSRNIENVNNSVFVWKQIPQDCLMNFDLQTSAVEYTLDTMTKQQTVYKDQQPNILLRLFVK</sequence>